<feature type="compositionally biased region" description="Polar residues" evidence="1">
    <location>
        <begin position="1"/>
        <end position="27"/>
    </location>
</feature>
<dbReference type="Proteomes" id="UP000676310">
    <property type="component" value="Unassembled WGS sequence"/>
</dbReference>
<gene>
    <name evidence="2" type="ORF">ALTATR162_LOCUS12105</name>
</gene>
<feature type="compositionally biased region" description="Low complexity" evidence="1">
    <location>
        <begin position="147"/>
        <end position="163"/>
    </location>
</feature>
<feature type="compositionally biased region" description="Polar residues" evidence="1">
    <location>
        <begin position="634"/>
        <end position="646"/>
    </location>
</feature>
<dbReference type="RefSeq" id="XP_043175685.1">
    <property type="nucleotide sequence ID" value="XM_043319750.1"/>
</dbReference>
<feature type="compositionally biased region" description="Polar residues" evidence="1">
    <location>
        <begin position="534"/>
        <end position="549"/>
    </location>
</feature>
<dbReference type="AlphaFoldDB" id="A0A8J2IED6"/>
<dbReference type="GeneID" id="67012452"/>
<feature type="compositionally biased region" description="Polar residues" evidence="1">
    <location>
        <begin position="336"/>
        <end position="349"/>
    </location>
</feature>
<evidence type="ECO:0000256" key="1">
    <source>
        <dbReference type="SAM" id="MobiDB-lite"/>
    </source>
</evidence>
<evidence type="ECO:0000313" key="2">
    <source>
        <dbReference type="EMBL" id="CAG5189888.1"/>
    </source>
</evidence>
<feature type="compositionally biased region" description="Polar residues" evidence="1">
    <location>
        <begin position="268"/>
        <end position="284"/>
    </location>
</feature>
<dbReference type="OrthoDB" id="3941617at2759"/>
<feature type="region of interest" description="Disordered" evidence="1">
    <location>
        <begin position="620"/>
        <end position="659"/>
    </location>
</feature>
<evidence type="ECO:0000313" key="3">
    <source>
        <dbReference type="Proteomes" id="UP000676310"/>
    </source>
</evidence>
<feature type="compositionally biased region" description="Polar residues" evidence="1">
    <location>
        <begin position="445"/>
        <end position="463"/>
    </location>
</feature>
<feature type="compositionally biased region" description="Polar residues" evidence="1">
    <location>
        <begin position="57"/>
        <end position="74"/>
    </location>
</feature>
<accession>A0A8J2IED6</accession>
<dbReference type="EMBL" id="CAJRGZ010000036">
    <property type="protein sequence ID" value="CAG5189888.1"/>
    <property type="molecule type" value="Genomic_DNA"/>
</dbReference>
<feature type="region of interest" description="Disordered" evidence="1">
    <location>
        <begin position="322"/>
        <end position="349"/>
    </location>
</feature>
<proteinExistence type="predicted"/>
<feature type="region of interest" description="Disordered" evidence="1">
    <location>
        <begin position="268"/>
        <end position="293"/>
    </location>
</feature>
<feature type="region of interest" description="Disordered" evidence="1">
    <location>
        <begin position="368"/>
        <end position="487"/>
    </location>
</feature>
<sequence length="682" mass="73072">MSDSTNHSNSCVTNTSNATGQQATSSPANPPITSSTQPSPSTSSIGTHAVNRGLVNGNHQAQRTTPTGSTINSDHQVRDNALNDQNDTPPSAMMIVEHTDDPTVRRLHEAFHTDAPQRPRRPFTRASSIAHEMTARDRQEFGLQPDTAQSESASNNNQSTTSEPDGFDLFEILSSGIPPVAVRNTPVTLGMSQVDDFSPSGALQPDPPQANSSGSLRVSQAADFTAFGFHASELPSYPMRRSAPPSGTAALSSHPLGEASDAATMLNSTPLVNGRPSNSDQRPSYSLRDLGLSGDDSNTAGGVYATVHSEADCTHRQAEHSNGDVIENGHGRAQASPGTPMNSPPSVNVSELRLDPVSRESHTELALFSQYSEDEPNRAAPDEDTTASSSETPVRRRALVIRFGNVRANHSDGRAPACPNTPLQLQTTDSQPPFDLSSHHPGRRASNSSLVHGSTPDNSIRNNTPRDDGRATCLSDYSPQEPPSAEDIERWNNAFEYMRAPENATEDQRHTNLATLREARAPHNALNGDGNDLDSGSNAENIRSNTPFDPSNPMGHQDTAHLIANGHIPNRDRPTAASIPDNAPGNGGNPMYLTDYMEELSAAERERSTRAFTAAQVGGNISPNFPPNPSNLSAHQGHTSSVVNRSVDNRGRRASRTVGSLRRINADENEAFWDEFDDSANS</sequence>
<feature type="region of interest" description="Disordered" evidence="1">
    <location>
        <begin position="521"/>
        <end position="589"/>
    </location>
</feature>
<feature type="region of interest" description="Disordered" evidence="1">
    <location>
        <begin position="192"/>
        <end position="217"/>
    </location>
</feature>
<organism evidence="2 3">
    <name type="scientific">Alternaria atra</name>
    <dbReference type="NCBI Taxonomy" id="119953"/>
    <lineage>
        <taxon>Eukaryota</taxon>
        <taxon>Fungi</taxon>
        <taxon>Dikarya</taxon>
        <taxon>Ascomycota</taxon>
        <taxon>Pezizomycotina</taxon>
        <taxon>Dothideomycetes</taxon>
        <taxon>Pleosporomycetidae</taxon>
        <taxon>Pleosporales</taxon>
        <taxon>Pleosporineae</taxon>
        <taxon>Pleosporaceae</taxon>
        <taxon>Alternaria</taxon>
        <taxon>Alternaria sect. Ulocladioides</taxon>
    </lineage>
</organism>
<feature type="compositionally biased region" description="Polar residues" evidence="1">
    <location>
        <begin position="421"/>
        <end position="431"/>
    </location>
</feature>
<feature type="region of interest" description="Disordered" evidence="1">
    <location>
        <begin position="1"/>
        <end position="93"/>
    </location>
</feature>
<feature type="compositionally biased region" description="Low complexity" evidence="1">
    <location>
        <begin position="31"/>
        <end position="47"/>
    </location>
</feature>
<reference evidence="2" key="1">
    <citation type="submission" date="2021-05" db="EMBL/GenBank/DDBJ databases">
        <authorList>
            <person name="Stam R."/>
        </authorList>
    </citation>
    <scope>NUCLEOTIDE SEQUENCE</scope>
    <source>
        <strain evidence="2">CS162</strain>
    </source>
</reference>
<name>A0A8J2IED6_9PLEO</name>
<feature type="region of interest" description="Disordered" evidence="1">
    <location>
        <begin position="134"/>
        <end position="166"/>
    </location>
</feature>
<protein>
    <submittedName>
        <fullName evidence="2">Uncharacterized protein</fullName>
    </submittedName>
</protein>
<comment type="caution">
    <text evidence="2">The sequence shown here is derived from an EMBL/GenBank/DDBJ whole genome shotgun (WGS) entry which is preliminary data.</text>
</comment>
<keyword evidence="3" id="KW-1185">Reference proteome</keyword>